<dbReference type="EMBL" id="FNFP01000011">
    <property type="protein sequence ID" value="SDL23675.1"/>
    <property type="molecule type" value="Genomic_DNA"/>
</dbReference>
<keyword evidence="2" id="KW-1185">Reference proteome</keyword>
<dbReference type="Proteomes" id="UP000198718">
    <property type="component" value="Unassembled WGS sequence"/>
</dbReference>
<organism evidence="1 2">
    <name type="scientific">Natronincola ferrireducens</name>
    <dbReference type="NCBI Taxonomy" id="393762"/>
    <lineage>
        <taxon>Bacteria</taxon>
        <taxon>Bacillati</taxon>
        <taxon>Bacillota</taxon>
        <taxon>Clostridia</taxon>
        <taxon>Peptostreptococcales</taxon>
        <taxon>Natronincolaceae</taxon>
        <taxon>Natronincola</taxon>
    </lineage>
</organism>
<accession>A0A1G9IF60</accession>
<reference evidence="1 2" key="1">
    <citation type="submission" date="2016-10" db="EMBL/GenBank/DDBJ databases">
        <authorList>
            <person name="de Groot N.N."/>
        </authorList>
    </citation>
    <scope>NUCLEOTIDE SEQUENCE [LARGE SCALE GENOMIC DNA]</scope>
    <source>
        <strain evidence="1 2">DSM 18346</strain>
    </source>
</reference>
<gene>
    <name evidence="1" type="ORF">SAMN05660472_02849</name>
</gene>
<name>A0A1G9IF60_9FIRM</name>
<protein>
    <submittedName>
        <fullName evidence="1">Uncharacterized protein</fullName>
    </submittedName>
</protein>
<evidence type="ECO:0000313" key="1">
    <source>
        <dbReference type="EMBL" id="SDL23675.1"/>
    </source>
</evidence>
<dbReference type="STRING" id="393762.SAMN05660472_02849"/>
<dbReference type="AlphaFoldDB" id="A0A1G9IF60"/>
<dbReference type="OrthoDB" id="7237788at2"/>
<sequence>MIRFPNPGSDITTFIRIFQILHSELKERYFFTLDDMSETLTNKNLVSSEGYMGKEALKRSTRKDRSRDPLYNQSKMYAELYRILGWIQSDVNKKLNFKFTYLGDHMANAQLDPLSLFKECILGINYPNAVIDIKTANYIRPFATILRMIDDLDGYISRDEMIIGPLNINDLSSEEYLSALKKIKTSRPYHKNLLTELDALSKNLKIQVNTLGNYTRFPISVLEFCGWIKKERTKKIYTDKSLVFLKLTDSGKVAAKFIKTSTDIRYNKIPKEIDFNSLVKVSFFQMLERGGFEVNSIKQNLLDDILNLKKVYDTNPQYLFSPYQTYDMDTINEALSEYIPKNDLEYSSKSSNILEDFSEYSPTKTISSSFVTLKPNKNIVFSRAIENDNLVKLITDLHTSYTSVSEVVERLFDSYKNSNKDTFYDLTANLFSILGYNCTATRHGINYERWDAIINDLRYSIPIEIKSPSEEEFLSVKAIRQALENKIILLSRKSYITDFETTTLAVGYKSPNDRSDVNQLIEDIYNAYNIRIGVIDFKSLLTMTVKLIVEKKEIDKEEFRKSRGIINVKDF</sequence>
<evidence type="ECO:0000313" key="2">
    <source>
        <dbReference type="Proteomes" id="UP000198718"/>
    </source>
</evidence>
<proteinExistence type="predicted"/>
<dbReference type="RefSeq" id="WP_090554806.1">
    <property type="nucleotide sequence ID" value="NZ_FNFP01000011.1"/>
</dbReference>